<dbReference type="PANTHER" id="PTHR43229:SF2">
    <property type="entry name" value="NODULATION PROTEIN J"/>
    <property type="match status" value="1"/>
</dbReference>
<dbReference type="PANTHER" id="PTHR43229">
    <property type="entry name" value="NODULATION PROTEIN J"/>
    <property type="match status" value="1"/>
</dbReference>
<protein>
    <recommendedName>
        <fullName evidence="4 13">Nodulation protein J</fullName>
    </recommendedName>
</protein>
<comment type="similarity">
    <text evidence="2">Belongs to the ABC-2 integral membrane protein family. Lipooligosaccharide exporter (TC 3.A.1.102) subfamily.</text>
</comment>
<feature type="transmembrane region" description="Helical" evidence="13">
    <location>
        <begin position="178"/>
        <end position="197"/>
    </location>
</feature>
<evidence type="ECO:0000256" key="10">
    <source>
        <dbReference type="ARBA" id="ARBA00022989"/>
    </source>
</evidence>
<keyword evidence="11 13" id="KW-0472">Membrane</keyword>
<feature type="domain" description="ABC transmembrane type-2" evidence="14">
    <location>
        <begin position="33"/>
        <end position="259"/>
    </location>
</feature>
<dbReference type="EMBL" id="FOCV01000070">
    <property type="protein sequence ID" value="SEP28793.1"/>
    <property type="molecule type" value="Genomic_DNA"/>
</dbReference>
<keyword evidence="7 13" id="KW-1003">Cell membrane</keyword>
<evidence type="ECO:0000256" key="12">
    <source>
        <dbReference type="ARBA" id="ARBA00025119"/>
    </source>
</evidence>
<evidence type="ECO:0000256" key="11">
    <source>
        <dbReference type="ARBA" id="ARBA00023136"/>
    </source>
</evidence>
<dbReference type="GO" id="GO:0015772">
    <property type="term" value="P:oligosaccharide transport"/>
    <property type="evidence" value="ECO:0007669"/>
    <property type="project" value="InterPro"/>
</dbReference>
<comment type="function">
    <text evidence="12 13">Part of the ABC transporter complex NodIJ involved in the export of the nodulation factors (Nod factors), the bacterial signal molecules that induce symbiosis and subsequent nodulation induction. Nod factors are LCO (lipo-chitin oligosaccharide), a modified beta-1,4-linked N-acetylglucosamine oligosaccharide. This subunit encodes the transporter.</text>
</comment>
<reference evidence="15" key="2">
    <citation type="submission" date="2016-10" db="EMBL/GenBank/DDBJ databases">
        <authorList>
            <person name="de Groot N.N."/>
        </authorList>
    </citation>
    <scope>NUCLEOTIDE SEQUENCE [LARGE SCALE GENOMIC DNA]</scope>
    <source>
        <strain evidence="15">CCBAU85039</strain>
    </source>
</reference>
<dbReference type="InterPro" id="IPR047817">
    <property type="entry name" value="ABC2_TM_bact-type"/>
</dbReference>
<evidence type="ECO:0000313" key="16">
    <source>
        <dbReference type="EMBL" id="SEP28793.1"/>
    </source>
</evidence>
<organism evidence="15 17">
    <name type="scientific">Rhizobium tibeticum</name>
    <dbReference type="NCBI Taxonomy" id="501024"/>
    <lineage>
        <taxon>Bacteria</taxon>
        <taxon>Pseudomonadati</taxon>
        <taxon>Pseudomonadota</taxon>
        <taxon>Alphaproteobacteria</taxon>
        <taxon>Hyphomicrobiales</taxon>
        <taxon>Rhizobiaceae</taxon>
        <taxon>Rhizobium/Agrobacterium group</taxon>
        <taxon>Rhizobium</taxon>
    </lineage>
</organism>
<evidence type="ECO:0000256" key="13">
    <source>
        <dbReference type="RuleBase" id="RU361157"/>
    </source>
</evidence>
<evidence type="ECO:0000256" key="1">
    <source>
        <dbReference type="ARBA" id="ARBA00004429"/>
    </source>
</evidence>
<dbReference type="EMBL" id="FNXB01000073">
    <property type="protein sequence ID" value="SEI20620.1"/>
    <property type="molecule type" value="Genomic_DNA"/>
</dbReference>
<accession>A0A1H8WMQ3</accession>
<evidence type="ECO:0000256" key="6">
    <source>
        <dbReference type="ARBA" id="ARBA00022458"/>
    </source>
</evidence>
<comment type="subunit">
    <text evidence="3 13">The complex is composed of two ATP-binding proteins (NodI) and two transmembrane proteins (NodJ).</text>
</comment>
<keyword evidence="9 13" id="KW-0812">Transmembrane</keyword>
<evidence type="ECO:0000256" key="3">
    <source>
        <dbReference type="ARBA" id="ARBA00011350"/>
    </source>
</evidence>
<dbReference type="Pfam" id="PF01061">
    <property type="entry name" value="ABC2_membrane"/>
    <property type="match status" value="1"/>
</dbReference>
<dbReference type="InterPro" id="IPR013525">
    <property type="entry name" value="ABC2_TM"/>
</dbReference>
<name>A0A1H8WMQ3_9HYPH</name>
<keyword evidence="5 13" id="KW-0813">Transport</keyword>
<evidence type="ECO:0000259" key="14">
    <source>
        <dbReference type="PROSITE" id="PS51012"/>
    </source>
</evidence>
<dbReference type="Proteomes" id="UP000198939">
    <property type="component" value="Unassembled WGS sequence"/>
</dbReference>
<feature type="transmembrane region" description="Helical" evidence="13">
    <location>
        <begin position="125"/>
        <end position="142"/>
    </location>
</feature>
<evidence type="ECO:0000256" key="9">
    <source>
        <dbReference type="ARBA" id="ARBA00022692"/>
    </source>
</evidence>
<proteinExistence type="inferred from homology"/>
<dbReference type="AlphaFoldDB" id="A0A1H8WMQ3"/>
<evidence type="ECO:0000313" key="17">
    <source>
        <dbReference type="Proteomes" id="UP000183063"/>
    </source>
</evidence>
<dbReference type="GO" id="GO:0043190">
    <property type="term" value="C:ATP-binding cassette (ABC) transporter complex"/>
    <property type="evidence" value="ECO:0007669"/>
    <property type="project" value="InterPro"/>
</dbReference>
<keyword evidence="8" id="KW-0997">Cell inner membrane</keyword>
<feature type="transmembrane region" description="Helical" evidence="13">
    <location>
        <begin position="148"/>
        <end position="171"/>
    </location>
</feature>
<dbReference type="OrthoDB" id="9778589at2"/>
<dbReference type="InterPro" id="IPR005981">
    <property type="entry name" value="ABC_transptNodJ"/>
</dbReference>
<dbReference type="GO" id="GO:0140359">
    <property type="term" value="F:ABC-type transporter activity"/>
    <property type="evidence" value="ECO:0007669"/>
    <property type="project" value="InterPro"/>
</dbReference>
<reference evidence="16 18" key="3">
    <citation type="submission" date="2016-10" db="EMBL/GenBank/DDBJ databases">
        <authorList>
            <person name="Varghese N."/>
            <person name="Submissions S."/>
        </authorList>
    </citation>
    <scope>NUCLEOTIDE SEQUENCE [LARGE SCALE GENOMIC DNA]</scope>
    <source>
        <strain evidence="16 18">CGMCC 1.7071</strain>
    </source>
</reference>
<keyword evidence="10 13" id="KW-1133">Transmembrane helix</keyword>
<feature type="transmembrane region" description="Helical" evidence="13">
    <location>
        <begin position="30"/>
        <end position="53"/>
    </location>
</feature>
<evidence type="ECO:0000313" key="18">
    <source>
        <dbReference type="Proteomes" id="UP000198939"/>
    </source>
</evidence>
<sequence>MWKLYAAALPANGWNWIAVWRRNYLAWKKAALASILGNLADPLIYLFGLGAGLGVMVGRVDGVSYIAFLSAGMVATSAMTASTFETIYATFARMRAQRTWEAILHTQVTIGDIVLGELAWAATKASLAGTGIGIVAAMLGYAEWPSLLYALPVVALTGLAFASLAMIVTALAPSYEYFIFYQTLVITPMLFLSGAVFPVDQLPGAFQHATRFLPLAHSIDVIRPIMLGNPLVNVGLHIGALCFYAVVPFFLSTALLRRRLMP</sequence>
<dbReference type="InterPro" id="IPR000412">
    <property type="entry name" value="ABC_2_transport"/>
</dbReference>
<gene>
    <name evidence="15" type="primary">yadH_2</name>
    <name evidence="15" type="ORF">RTCCBAU85039_6429</name>
    <name evidence="16" type="ORF">SAMN05216228_107010</name>
</gene>
<dbReference type="Proteomes" id="UP000183063">
    <property type="component" value="Unassembled WGS sequence"/>
</dbReference>
<evidence type="ECO:0000313" key="15">
    <source>
        <dbReference type="EMBL" id="SEI20620.1"/>
    </source>
</evidence>
<dbReference type="RefSeq" id="WP_072381776.1">
    <property type="nucleotide sequence ID" value="NZ_FNXB01000073.1"/>
</dbReference>
<dbReference type="PIRSF" id="PIRSF006648">
    <property type="entry name" value="DrrB"/>
    <property type="match status" value="1"/>
</dbReference>
<dbReference type="NCBIfam" id="TIGR01291">
    <property type="entry name" value="nodJ"/>
    <property type="match status" value="1"/>
</dbReference>
<keyword evidence="6 13" id="KW-0536">Nodulation</keyword>
<dbReference type="PROSITE" id="PS51012">
    <property type="entry name" value="ABC_TM2"/>
    <property type="match status" value="1"/>
</dbReference>
<evidence type="ECO:0000256" key="4">
    <source>
        <dbReference type="ARBA" id="ARBA00014639"/>
    </source>
</evidence>
<evidence type="ECO:0000256" key="2">
    <source>
        <dbReference type="ARBA" id="ARBA00008394"/>
    </source>
</evidence>
<reference evidence="17" key="1">
    <citation type="submission" date="2016-10" db="EMBL/GenBank/DDBJ databases">
        <authorList>
            <person name="Wibberg D."/>
        </authorList>
    </citation>
    <scope>NUCLEOTIDE SEQUENCE [LARGE SCALE GENOMIC DNA]</scope>
</reference>
<dbReference type="PRINTS" id="PR00164">
    <property type="entry name" value="ABC2TRNSPORT"/>
</dbReference>
<comment type="subcellular location">
    <subcellularLocation>
        <location evidence="1 13">Cell inner membrane</location>
        <topology evidence="1 13">Multi-pass membrane protein</topology>
    </subcellularLocation>
</comment>
<evidence type="ECO:0000256" key="7">
    <source>
        <dbReference type="ARBA" id="ARBA00022475"/>
    </source>
</evidence>
<feature type="transmembrane region" description="Helical" evidence="13">
    <location>
        <begin position="65"/>
        <end position="88"/>
    </location>
</feature>
<dbReference type="InterPro" id="IPR051784">
    <property type="entry name" value="Nod_factor_ABC_transporter"/>
</dbReference>
<dbReference type="STRING" id="501024.RTCCBAU85039_6429"/>
<evidence type="ECO:0000256" key="8">
    <source>
        <dbReference type="ARBA" id="ARBA00022519"/>
    </source>
</evidence>
<evidence type="ECO:0000256" key="5">
    <source>
        <dbReference type="ARBA" id="ARBA00022448"/>
    </source>
</evidence>
<feature type="transmembrane region" description="Helical" evidence="13">
    <location>
        <begin position="234"/>
        <end position="256"/>
    </location>
</feature>
<keyword evidence="18" id="KW-1185">Reference proteome</keyword>